<evidence type="ECO:0000256" key="1">
    <source>
        <dbReference type="ARBA" id="ARBA00004370"/>
    </source>
</evidence>
<dbReference type="Pfam" id="PF04505">
    <property type="entry name" value="CD225"/>
    <property type="match status" value="1"/>
</dbReference>
<proteinExistence type="inferred from homology"/>
<keyword evidence="4 6" id="KW-1133">Transmembrane helix</keyword>
<comment type="similarity">
    <text evidence="2">Belongs to the CD225/Dispanin family.</text>
</comment>
<comment type="subcellular location">
    <subcellularLocation>
        <location evidence="1">Membrane</location>
    </subcellularLocation>
</comment>
<keyword evidence="8" id="KW-1185">Reference proteome</keyword>
<keyword evidence="3 6" id="KW-0812">Transmembrane</keyword>
<organism evidence="7 8">
    <name type="scientific">Tegillarca granosa</name>
    <name type="common">Malaysian cockle</name>
    <name type="synonym">Anadara granosa</name>
    <dbReference type="NCBI Taxonomy" id="220873"/>
    <lineage>
        <taxon>Eukaryota</taxon>
        <taxon>Metazoa</taxon>
        <taxon>Spiralia</taxon>
        <taxon>Lophotrochozoa</taxon>
        <taxon>Mollusca</taxon>
        <taxon>Bivalvia</taxon>
        <taxon>Autobranchia</taxon>
        <taxon>Pteriomorphia</taxon>
        <taxon>Arcoida</taxon>
        <taxon>Arcoidea</taxon>
        <taxon>Arcidae</taxon>
        <taxon>Tegillarca</taxon>
    </lineage>
</organism>
<evidence type="ECO:0000256" key="2">
    <source>
        <dbReference type="ARBA" id="ARBA00006843"/>
    </source>
</evidence>
<evidence type="ECO:0000256" key="3">
    <source>
        <dbReference type="ARBA" id="ARBA00022692"/>
    </source>
</evidence>
<protein>
    <submittedName>
        <fullName evidence="7">Uncharacterized protein</fullName>
    </submittedName>
</protein>
<feature type="transmembrane region" description="Helical" evidence="6">
    <location>
        <begin position="98"/>
        <end position="121"/>
    </location>
</feature>
<evidence type="ECO:0000256" key="6">
    <source>
        <dbReference type="SAM" id="Phobius"/>
    </source>
</evidence>
<evidence type="ECO:0000313" key="7">
    <source>
        <dbReference type="EMBL" id="KAJ8298679.1"/>
    </source>
</evidence>
<evidence type="ECO:0000313" key="8">
    <source>
        <dbReference type="Proteomes" id="UP001217089"/>
    </source>
</evidence>
<gene>
    <name evidence="7" type="ORF">KUTeg_022739</name>
</gene>
<dbReference type="EMBL" id="JARBDR010000921">
    <property type="protein sequence ID" value="KAJ8298679.1"/>
    <property type="molecule type" value="Genomic_DNA"/>
</dbReference>
<name>A0ABQ9E3F2_TEGGR</name>
<dbReference type="Proteomes" id="UP001217089">
    <property type="component" value="Unassembled WGS sequence"/>
</dbReference>
<feature type="transmembrane region" description="Helical" evidence="6">
    <location>
        <begin position="55"/>
        <end position="78"/>
    </location>
</feature>
<evidence type="ECO:0000256" key="4">
    <source>
        <dbReference type="ARBA" id="ARBA00022989"/>
    </source>
</evidence>
<sequence length="132" mass="14649">MKTLDTPPIGTSANPGSAYVEDPKWGKQILVSRDPVFVNKTVIGGHYIGRKPYNYLPLAIFVTIFNPILGPLGIIFSVMSNRSYYDGDLKYSQKWANYSFMCSMLTIGISIIVYIAIGFSLSEMGFRGGQSY</sequence>
<dbReference type="InterPro" id="IPR007593">
    <property type="entry name" value="CD225/Dispanin_fam"/>
</dbReference>
<evidence type="ECO:0000256" key="5">
    <source>
        <dbReference type="ARBA" id="ARBA00023136"/>
    </source>
</evidence>
<accession>A0ABQ9E3F2</accession>
<keyword evidence="5 6" id="KW-0472">Membrane</keyword>
<reference evidence="7 8" key="1">
    <citation type="submission" date="2022-12" db="EMBL/GenBank/DDBJ databases">
        <title>Chromosome-level genome of Tegillarca granosa.</title>
        <authorList>
            <person name="Kim J."/>
        </authorList>
    </citation>
    <scope>NUCLEOTIDE SEQUENCE [LARGE SCALE GENOMIC DNA]</scope>
    <source>
        <strain evidence="7">Teg-2019</strain>
        <tissue evidence="7">Adductor muscle</tissue>
    </source>
</reference>
<comment type="caution">
    <text evidence="7">The sequence shown here is derived from an EMBL/GenBank/DDBJ whole genome shotgun (WGS) entry which is preliminary data.</text>
</comment>